<dbReference type="OrthoDB" id="6436713at2759"/>
<sequence length="103" mass="11756">MYQADLTLNLINVVIPLILMFWIPEQIPLEMEDLNKIIRCKYEMRASSGTVSENSTVEKLLLEKKIFVVSGCHLIFFRRSNILSVLGSALTYGLLLIGLEVRK</sequence>
<keyword evidence="3" id="KW-1185">Reference proteome</keyword>
<proteinExistence type="predicted"/>
<evidence type="ECO:0000256" key="1">
    <source>
        <dbReference type="SAM" id="Phobius"/>
    </source>
</evidence>
<evidence type="ECO:0000313" key="2">
    <source>
        <dbReference type="EMBL" id="GBO31031.1"/>
    </source>
</evidence>
<keyword evidence="1" id="KW-0472">Membrane</keyword>
<name>A0A4Y2W2E2_ARAVE</name>
<keyword evidence="1" id="KW-0812">Transmembrane</keyword>
<organism evidence="2 3">
    <name type="scientific">Araneus ventricosus</name>
    <name type="common">Orbweaver spider</name>
    <name type="synonym">Epeira ventricosa</name>
    <dbReference type="NCBI Taxonomy" id="182803"/>
    <lineage>
        <taxon>Eukaryota</taxon>
        <taxon>Metazoa</taxon>
        <taxon>Ecdysozoa</taxon>
        <taxon>Arthropoda</taxon>
        <taxon>Chelicerata</taxon>
        <taxon>Arachnida</taxon>
        <taxon>Araneae</taxon>
        <taxon>Araneomorphae</taxon>
        <taxon>Entelegynae</taxon>
        <taxon>Araneoidea</taxon>
        <taxon>Araneidae</taxon>
        <taxon>Araneus</taxon>
    </lineage>
</organism>
<keyword evidence="1" id="KW-1133">Transmembrane helix</keyword>
<comment type="caution">
    <text evidence="2">The sequence shown here is derived from an EMBL/GenBank/DDBJ whole genome shotgun (WGS) entry which is preliminary data.</text>
</comment>
<feature type="transmembrane region" description="Helical" evidence="1">
    <location>
        <begin position="82"/>
        <end position="99"/>
    </location>
</feature>
<dbReference type="EMBL" id="BGPR01054248">
    <property type="protein sequence ID" value="GBO31031.1"/>
    <property type="molecule type" value="Genomic_DNA"/>
</dbReference>
<protein>
    <submittedName>
        <fullName evidence="2">Uncharacterized protein</fullName>
    </submittedName>
</protein>
<feature type="transmembrane region" description="Helical" evidence="1">
    <location>
        <begin position="6"/>
        <end position="23"/>
    </location>
</feature>
<evidence type="ECO:0000313" key="3">
    <source>
        <dbReference type="Proteomes" id="UP000499080"/>
    </source>
</evidence>
<reference evidence="2 3" key="1">
    <citation type="journal article" date="2019" name="Sci. Rep.">
        <title>Orb-weaving spider Araneus ventricosus genome elucidates the spidroin gene catalogue.</title>
        <authorList>
            <person name="Kono N."/>
            <person name="Nakamura H."/>
            <person name="Ohtoshi R."/>
            <person name="Moran D.A.P."/>
            <person name="Shinohara A."/>
            <person name="Yoshida Y."/>
            <person name="Fujiwara M."/>
            <person name="Mori M."/>
            <person name="Tomita M."/>
            <person name="Arakawa K."/>
        </authorList>
    </citation>
    <scope>NUCLEOTIDE SEQUENCE [LARGE SCALE GENOMIC DNA]</scope>
</reference>
<dbReference type="AlphaFoldDB" id="A0A4Y2W2E2"/>
<accession>A0A4Y2W2E2</accession>
<dbReference type="Proteomes" id="UP000499080">
    <property type="component" value="Unassembled WGS sequence"/>
</dbReference>
<gene>
    <name evidence="2" type="ORF">AVEN_38044_1</name>
</gene>